<accession>A0A418GRT0</accession>
<dbReference type="AlphaFoldDB" id="A0A418GRT0"/>
<comment type="caution">
    <text evidence="1">The sequence shown here is derived from an EMBL/GenBank/DDBJ whole genome shotgun (WGS) entry which is preliminary data.</text>
</comment>
<organism evidence="1 2">
    <name type="scientific">Escherichia coli</name>
    <dbReference type="NCBI Taxonomy" id="562"/>
    <lineage>
        <taxon>Bacteria</taxon>
        <taxon>Pseudomonadati</taxon>
        <taxon>Pseudomonadota</taxon>
        <taxon>Gammaproteobacteria</taxon>
        <taxon>Enterobacterales</taxon>
        <taxon>Enterobacteriaceae</taxon>
        <taxon>Escherichia</taxon>
    </lineage>
</organism>
<evidence type="ECO:0000313" key="1">
    <source>
        <dbReference type="EMBL" id="RIB43629.1"/>
    </source>
</evidence>
<dbReference type="Gene3D" id="6.10.140.940">
    <property type="match status" value="1"/>
</dbReference>
<protein>
    <submittedName>
        <fullName evidence="1">Phage tail protein</fullName>
    </submittedName>
</protein>
<proteinExistence type="predicted"/>
<evidence type="ECO:0000313" key="2">
    <source>
        <dbReference type="Proteomes" id="UP000284508"/>
    </source>
</evidence>
<dbReference type="Proteomes" id="UP000284508">
    <property type="component" value="Unassembled WGS sequence"/>
</dbReference>
<dbReference type="Gene3D" id="1.20.5.340">
    <property type="match status" value="1"/>
</dbReference>
<sequence length="147" mass="15808">LEVRLTTAEGKIVVLRSDVDYLLDEVIDIQAHLVTVDQRLDDVENDVSGIKSDYVSKTVTESQSLASPLDVKTSYSVDGIQVVGARNTGWTAATGTPLLGSFNANQSYTVGTTYTQSEVAALATGLQQARQRILAIETALRLHGLID</sequence>
<dbReference type="EMBL" id="QXHA01000093">
    <property type="protein sequence ID" value="RIB43629.1"/>
    <property type="molecule type" value="Genomic_DNA"/>
</dbReference>
<reference evidence="1 2" key="1">
    <citation type="journal article" date="2018" name="BMC Microbiol.">
        <title>Genome sequencing of strains of the most prevalent clonal group of O1:K1:H7 Escherichia coli that causes neonatal meningitis in France.</title>
        <authorList>
            <person name="Geslain G."/>
            <person name="Birgy A."/>
            <person name="Adiba S."/>
            <person name="Magnan M."/>
            <person name="Courroux C."/>
            <person name="Levy C."/>
            <person name="Cohen R."/>
            <person name="Bidet P."/>
            <person name="Bonacorsi S."/>
        </authorList>
    </citation>
    <scope>NUCLEOTIDE SEQUENCE [LARGE SCALE GENOMIC DNA]</scope>
    <source>
        <strain evidence="1 2">S308</strain>
    </source>
</reference>
<feature type="non-terminal residue" evidence="1">
    <location>
        <position position="1"/>
    </location>
</feature>
<gene>
    <name evidence="1" type="ORF">D3C88_01725</name>
</gene>
<name>A0A418GRT0_ECOLX</name>